<dbReference type="GO" id="GO:0016747">
    <property type="term" value="F:acyltransferase activity, transferring groups other than amino-acyl groups"/>
    <property type="evidence" value="ECO:0007669"/>
    <property type="project" value="InterPro"/>
</dbReference>
<dbReference type="PATRIC" id="fig|2041.4.peg.1587"/>
<dbReference type="SUPFAM" id="SSF55729">
    <property type="entry name" value="Acyl-CoA N-acyltransferases (Nat)"/>
    <property type="match status" value="1"/>
</dbReference>
<name>A0A0U4BH29_9ACTN</name>
<accession>A0A0U4BH29</accession>
<evidence type="ECO:0000259" key="1">
    <source>
        <dbReference type="PROSITE" id="PS51186"/>
    </source>
</evidence>
<dbReference type="PIRSF" id="PIRSF021603">
    <property type="entry name" value="UCP21603_acetyltransf"/>
    <property type="match status" value="1"/>
</dbReference>
<dbReference type="EMBL" id="CP011502">
    <property type="protein sequence ID" value="ALX04561.1"/>
    <property type="molecule type" value="Genomic_DNA"/>
</dbReference>
<dbReference type="STRING" id="2041.AERYTH_07570"/>
<dbReference type="PROSITE" id="PS51186">
    <property type="entry name" value="GNAT"/>
    <property type="match status" value="1"/>
</dbReference>
<dbReference type="PANTHER" id="PTHR43072:SF54">
    <property type="entry name" value="GCN5-RELATED N-ACETYLTRANSFERASE"/>
    <property type="match status" value="1"/>
</dbReference>
<protein>
    <submittedName>
        <fullName evidence="2">GCN5 family acetyltransferase</fullName>
    </submittedName>
</protein>
<keyword evidence="3" id="KW-1185">Reference proteome</keyword>
<organism evidence="2 3">
    <name type="scientific">Aeromicrobium erythreum</name>
    <dbReference type="NCBI Taxonomy" id="2041"/>
    <lineage>
        <taxon>Bacteria</taxon>
        <taxon>Bacillati</taxon>
        <taxon>Actinomycetota</taxon>
        <taxon>Actinomycetes</taxon>
        <taxon>Propionibacteriales</taxon>
        <taxon>Nocardioidaceae</taxon>
        <taxon>Aeromicrobium</taxon>
    </lineage>
</organism>
<gene>
    <name evidence="2" type="ORF">AERYTH_07570</name>
</gene>
<dbReference type="Proteomes" id="UP000067689">
    <property type="component" value="Chromosome"/>
</dbReference>
<dbReference type="InterPro" id="IPR025289">
    <property type="entry name" value="DUF4081"/>
</dbReference>
<dbReference type="Gene3D" id="3.40.630.30">
    <property type="match status" value="1"/>
</dbReference>
<proteinExistence type="predicted"/>
<dbReference type="AlphaFoldDB" id="A0A0U4BH29"/>
<keyword evidence="2" id="KW-0808">Transferase</keyword>
<reference evidence="2 3" key="1">
    <citation type="journal article" date="1991" name="Int. J. Syst. Bacteriol.">
        <title>Description of the erythromycin-producing bacterium Arthrobacter sp. strain NRRL B-3381 as Aeromicrobium erythreum gen. nov., sp. nov.</title>
        <authorList>
            <person name="Miller E.S."/>
            <person name="Woese C.R."/>
            <person name="Brenner S."/>
        </authorList>
    </citation>
    <scope>NUCLEOTIDE SEQUENCE [LARGE SCALE GENOMIC DNA]</scope>
    <source>
        <strain evidence="2 3">AR18</strain>
    </source>
</reference>
<evidence type="ECO:0000313" key="2">
    <source>
        <dbReference type="EMBL" id="ALX04561.1"/>
    </source>
</evidence>
<dbReference type="InterPro" id="IPR016181">
    <property type="entry name" value="Acyl_CoA_acyltransferase"/>
</dbReference>
<dbReference type="OrthoDB" id="5241264at2"/>
<dbReference type="PANTHER" id="PTHR43072">
    <property type="entry name" value="N-ACETYLTRANSFERASE"/>
    <property type="match status" value="1"/>
</dbReference>
<evidence type="ECO:0000313" key="3">
    <source>
        <dbReference type="Proteomes" id="UP000067689"/>
    </source>
</evidence>
<feature type="domain" description="N-acetyltransferase" evidence="1">
    <location>
        <begin position="161"/>
        <end position="296"/>
    </location>
</feature>
<sequence length="296" mass="31920">MIELVPVASDATGRRDQQIRLLGPDDRVELEALMARDERANLFVRHRVAETGLRSLMLGGTMLGCFRDGRLVAACHCGANLVPVEADAEAVDGFARQLLLTGVAPGMRRSASLVGRQAAVMRLWSRLEQDWGPARSVRADQPFLAIDGEPAVAPDPRLRRVMIDEVDVLYPASVAMFREEVGIDPEAGGSAGYRARVAQLVARGWAFAIIEDGEVLFKTEVGAAAGGVCQLQGVWVHPDHRGRGIAAPALAGVVRVVQRDVASDVTLYVNDFNTAARATYARVGLRQVDTFASILL</sequence>
<dbReference type="KEGG" id="aer:AERYTH_07570"/>
<dbReference type="InterPro" id="IPR000182">
    <property type="entry name" value="GNAT_dom"/>
</dbReference>
<dbReference type="RefSeq" id="WP_067856701.1">
    <property type="nucleotide sequence ID" value="NZ_CP011502.1"/>
</dbReference>
<dbReference type="InterPro" id="IPR016794">
    <property type="entry name" value="UCP21603_acetyltransf"/>
</dbReference>
<dbReference type="Pfam" id="PF00583">
    <property type="entry name" value="Acetyltransf_1"/>
    <property type="match status" value="1"/>
</dbReference>
<dbReference type="Pfam" id="PF13312">
    <property type="entry name" value="DUF4081"/>
    <property type="match status" value="1"/>
</dbReference>